<dbReference type="Gene3D" id="1.10.4160.10">
    <property type="entry name" value="Hydantoin permease"/>
    <property type="match status" value="1"/>
</dbReference>
<keyword evidence="10" id="KW-1185">Reference proteome</keyword>
<dbReference type="RefSeq" id="WP_137245184.1">
    <property type="nucleotide sequence ID" value="NZ_SZQA01000001.1"/>
</dbReference>
<evidence type="ECO:0000313" key="10">
    <source>
        <dbReference type="Proteomes" id="UP000308705"/>
    </source>
</evidence>
<keyword evidence="4 8" id="KW-0812">Transmembrane</keyword>
<feature type="transmembrane region" description="Helical" evidence="8">
    <location>
        <begin position="21"/>
        <end position="42"/>
    </location>
</feature>
<sequence length="482" mass="50383">METHGVASMPEHRRTTRPRTVAAVLAGSNLSLSASVFGWLPVTYGLNWWQVVTATIAGTVLGLLMAAPLALLGYRSGTSSTVASGAFFGVRGRLLSSAIGMVLSLGYVAVAVWTAGEAVVAVTGAGDQPLVHLAIALAVTGLAVFGFDVLTRLNRWLIPVMAVTFTAGVAAFWDDFDVTWTAGPYVMDGAAGTWILALVTAGLSGPVAYVTMLGDFTRYVSPLRHRPGAVMAATAAGLFCGLVVPALFGAFLAIAARAGDSYLPAVVAAAPGWYAPFILAGGVLGSLGAAGVPLYNMGLELHGMWPRLSRVAGTTLVAAATLCLLFLGRHTMQDAVTGFVVVLTVITVPWAVIALIGHLRSGGYDVRDLQVHRKGGTGGRYWFTGGWNRPALLAWLAGAAVGLLDADSTFYTGPLVALTGGYDVSYLLAGALSGGLYVLLSPRREQEPVPDWRQVYYWPAVRLPDGKAETGERQHAVATLEP</sequence>
<feature type="transmembrane region" description="Helical" evidence="8">
    <location>
        <begin position="274"/>
        <end position="296"/>
    </location>
</feature>
<feature type="transmembrane region" description="Helical" evidence="8">
    <location>
        <begin position="424"/>
        <end position="440"/>
    </location>
</feature>
<evidence type="ECO:0000256" key="4">
    <source>
        <dbReference type="ARBA" id="ARBA00022692"/>
    </source>
</evidence>
<proteinExistence type="inferred from homology"/>
<feature type="transmembrane region" description="Helical" evidence="8">
    <location>
        <begin position="193"/>
        <end position="216"/>
    </location>
</feature>
<evidence type="ECO:0000256" key="2">
    <source>
        <dbReference type="ARBA" id="ARBA00008974"/>
    </source>
</evidence>
<feature type="transmembrane region" description="Helical" evidence="8">
    <location>
        <begin position="156"/>
        <end position="173"/>
    </location>
</feature>
<name>A0A4U3MSW8_9ACTN</name>
<feature type="transmembrane region" description="Helical" evidence="8">
    <location>
        <begin position="94"/>
        <end position="115"/>
    </location>
</feature>
<evidence type="ECO:0000256" key="5">
    <source>
        <dbReference type="ARBA" id="ARBA00022989"/>
    </source>
</evidence>
<evidence type="ECO:0000256" key="6">
    <source>
        <dbReference type="ARBA" id="ARBA00023136"/>
    </source>
</evidence>
<feature type="transmembrane region" description="Helical" evidence="8">
    <location>
        <begin position="130"/>
        <end position="149"/>
    </location>
</feature>
<dbReference type="Pfam" id="PF02133">
    <property type="entry name" value="Transp_cyt_pur"/>
    <property type="match status" value="1"/>
</dbReference>
<feature type="transmembrane region" description="Helical" evidence="8">
    <location>
        <begin position="339"/>
        <end position="360"/>
    </location>
</feature>
<comment type="similarity">
    <text evidence="2 7">Belongs to the purine-cytosine permease (2.A.39) family.</text>
</comment>
<feature type="transmembrane region" description="Helical" evidence="8">
    <location>
        <begin position="308"/>
        <end position="327"/>
    </location>
</feature>
<dbReference type="GO" id="GO:0022857">
    <property type="term" value="F:transmembrane transporter activity"/>
    <property type="evidence" value="ECO:0007669"/>
    <property type="project" value="InterPro"/>
</dbReference>
<dbReference type="GO" id="GO:0005886">
    <property type="term" value="C:plasma membrane"/>
    <property type="evidence" value="ECO:0007669"/>
    <property type="project" value="TreeGrafter"/>
</dbReference>
<dbReference type="EMBL" id="SZQA01000001">
    <property type="protein sequence ID" value="TKK91496.1"/>
    <property type="molecule type" value="Genomic_DNA"/>
</dbReference>
<evidence type="ECO:0000256" key="7">
    <source>
        <dbReference type="PIRNR" id="PIRNR002744"/>
    </source>
</evidence>
<comment type="caution">
    <text evidence="9">The sequence shown here is derived from an EMBL/GenBank/DDBJ whole genome shotgun (WGS) entry which is preliminary data.</text>
</comment>
<evidence type="ECO:0000256" key="1">
    <source>
        <dbReference type="ARBA" id="ARBA00004141"/>
    </source>
</evidence>
<feature type="transmembrane region" description="Helical" evidence="8">
    <location>
        <begin position="48"/>
        <end position="74"/>
    </location>
</feature>
<evidence type="ECO:0000313" key="9">
    <source>
        <dbReference type="EMBL" id="TKK91496.1"/>
    </source>
</evidence>
<dbReference type="InterPro" id="IPR026030">
    <property type="entry name" value="Pur-cyt_permease_Fcy2/21/22"/>
</dbReference>
<protein>
    <submittedName>
        <fullName evidence="9">Cytosine permease</fullName>
    </submittedName>
</protein>
<dbReference type="AlphaFoldDB" id="A0A4U3MSW8"/>
<dbReference type="PIRSF" id="PIRSF002744">
    <property type="entry name" value="Pur-cyt_permease"/>
    <property type="match status" value="1"/>
</dbReference>
<dbReference type="OrthoDB" id="9809167at2"/>
<organism evidence="9 10">
    <name type="scientific">Herbidospora galbida</name>
    <dbReference type="NCBI Taxonomy" id="2575442"/>
    <lineage>
        <taxon>Bacteria</taxon>
        <taxon>Bacillati</taxon>
        <taxon>Actinomycetota</taxon>
        <taxon>Actinomycetes</taxon>
        <taxon>Streptosporangiales</taxon>
        <taxon>Streptosporangiaceae</taxon>
        <taxon>Herbidospora</taxon>
    </lineage>
</organism>
<reference evidence="9 10" key="1">
    <citation type="submission" date="2019-04" db="EMBL/GenBank/DDBJ databases">
        <title>Herbidospora sp. NEAU-GS14.nov., a novel actinomycete isolated from soil.</title>
        <authorList>
            <person name="Han L."/>
        </authorList>
    </citation>
    <scope>NUCLEOTIDE SEQUENCE [LARGE SCALE GENOMIC DNA]</scope>
    <source>
        <strain evidence="9 10">NEAU-GS14</strain>
    </source>
</reference>
<gene>
    <name evidence="9" type="ORF">FDA94_01555</name>
</gene>
<dbReference type="Proteomes" id="UP000308705">
    <property type="component" value="Unassembled WGS sequence"/>
</dbReference>
<feature type="transmembrane region" description="Helical" evidence="8">
    <location>
        <begin position="381"/>
        <end position="404"/>
    </location>
</feature>
<keyword evidence="5 8" id="KW-1133">Transmembrane helix</keyword>
<dbReference type="PANTHER" id="PTHR31806:SF1">
    <property type="entry name" value="PURINE-CYTOSINE PERMEASE FCY2-RELATED"/>
    <property type="match status" value="1"/>
</dbReference>
<feature type="transmembrane region" description="Helical" evidence="8">
    <location>
        <begin position="228"/>
        <end position="254"/>
    </location>
</feature>
<comment type="subcellular location">
    <subcellularLocation>
        <location evidence="1">Membrane</location>
        <topology evidence="1">Multi-pass membrane protein</topology>
    </subcellularLocation>
</comment>
<evidence type="ECO:0000256" key="3">
    <source>
        <dbReference type="ARBA" id="ARBA00022448"/>
    </source>
</evidence>
<dbReference type="InterPro" id="IPR001248">
    <property type="entry name" value="Pur-cyt_permease"/>
</dbReference>
<evidence type="ECO:0000256" key="8">
    <source>
        <dbReference type="SAM" id="Phobius"/>
    </source>
</evidence>
<accession>A0A4U3MSW8</accession>
<keyword evidence="6 7" id="KW-0472">Membrane</keyword>
<keyword evidence="3 7" id="KW-0813">Transport</keyword>
<dbReference type="PANTHER" id="PTHR31806">
    <property type="entry name" value="PURINE-CYTOSINE PERMEASE FCY2-RELATED"/>
    <property type="match status" value="1"/>
</dbReference>